<dbReference type="PANTHER" id="PTHR23084">
    <property type="entry name" value="PHOSPHATIDYLINOSITOL-4-PHOSPHATE 5-KINASE RELATED"/>
    <property type="match status" value="1"/>
</dbReference>
<sequence>MKRIWKYFVRILGVVVLSFILIGAGRLFYVRYFGFHCIQGNCRSGIGVKEFNNTRYSGEFKNYRLNGKGKAEYYSGCTYEGDFVNGYFDGYGVYSCWNMKPLEDRKKLIFEGYWIQGIANGQGTKTTASGKQYSGVWEDGRLCLKGNCKDGFGTVKFREQDGILTGNWTDGYLNGFGVETDSDGHLVYKGEFKNTHYHGKGTLYKNGKVFQRGEWAGDSFLDPEYRKSYEATKKLIKEVEKRMIEEGIAVPEPTKN</sequence>
<reference evidence="3 4" key="1">
    <citation type="submission" date="2012-10" db="EMBL/GenBank/DDBJ databases">
        <authorList>
            <person name="Harkins D.M."/>
            <person name="Durkin A.S."/>
            <person name="Brinkac L.M."/>
            <person name="Haft D.H."/>
            <person name="Selengut J.D."/>
            <person name="Sanka R."/>
            <person name="DePew J."/>
            <person name="Purushe J."/>
            <person name="Whelen A.C."/>
            <person name="Vinetz J.M."/>
            <person name="Sutton G.G."/>
            <person name="Nierman W.C."/>
            <person name="Fouts D.E."/>
        </authorList>
    </citation>
    <scope>NUCLEOTIDE SEQUENCE [LARGE SCALE GENOMIC DNA]</scope>
    <source>
        <strain evidence="3 4">2006001853</strain>
    </source>
</reference>
<dbReference type="AlphaFoldDB" id="A0A828Z2V5"/>
<dbReference type="EMBL" id="AFLV02000038">
    <property type="protein sequence ID" value="EKR64605.1"/>
    <property type="molecule type" value="Genomic_DNA"/>
</dbReference>
<keyword evidence="2" id="KW-0812">Transmembrane</keyword>
<accession>A0A828Z2V5</accession>
<evidence type="ECO:0000256" key="2">
    <source>
        <dbReference type="SAM" id="Phobius"/>
    </source>
</evidence>
<keyword evidence="1" id="KW-0677">Repeat</keyword>
<evidence type="ECO:0000313" key="4">
    <source>
        <dbReference type="Proteomes" id="UP000001338"/>
    </source>
</evidence>
<evidence type="ECO:0000313" key="3">
    <source>
        <dbReference type="EMBL" id="EKR64605.1"/>
    </source>
</evidence>
<keyword evidence="2" id="KW-1133">Transmembrane helix</keyword>
<dbReference type="InterPro" id="IPR003409">
    <property type="entry name" value="MORN"/>
</dbReference>
<comment type="caution">
    <text evidence="3">The sequence shown here is derived from an EMBL/GenBank/DDBJ whole genome shotgun (WGS) entry which is preliminary data.</text>
</comment>
<dbReference type="PANTHER" id="PTHR23084:SF263">
    <property type="entry name" value="MORN REPEAT-CONTAINING PROTEIN 1"/>
    <property type="match status" value="1"/>
</dbReference>
<dbReference type="RefSeq" id="WP_004499462.1">
    <property type="nucleotide sequence ID" value="NZ_AFLV02000038.1"/>
</dbReference>
<organism evidence="3 4">
    <name type="scientific">Leptospira weilii str. 2006001853</name>
    <dbReference type="NCBI Taxonomy" id="1001589"/>
    <lineage>
        <taxon>Bacteria</taxon>
        <taxon>Pseudomonadati</taxon>
        <taxon>Spirochaetota</taxon>
        <taxon>Spirochaetia</taxon>
        <taxon>Leptospirales</taxon>
        <taxon>Leptospiraceae</taxon>
        <taxon>Leptospira</taxon>
    </lineage>
</organism>
<dbReference type="SUPFAM" id="SSF82185">
    <property type="entry name" value="Histone H3 K4-specific methyltransferase SET7/9 N-terminal domain"/>
    <property type="match status" value="2"/>
</dbReference>
<protein>
    <submittedName>
        <fullName evidence="3">MORN repeat protein</fullName>
    </submittedName>
</protein>
<dbReference type="Pfam" id="PF02493">
    <property type="entry name" value="MORN"/>
    <property type="match status" value="5"/>
</dbReference>
<dbReference type="Gene3D" id="2.20.110.10">
    <property type="entry name" value="Histone H3 K4-specific methyltransferase SET7/9 N-terminal domain"/>
    <property type="match status" value="2"/>
</dbReference>
<evidence type="ECO:0000256" key="1">
    <source>
        <dbReference type="ARBA" id="ARBA00022737"/>
    </source>
</evidence>
<feature type="transmembrane region" description="Helical" evidence="2">
    <location>
        <begin position="7"/>
        <end position="29"/>
    </location>
</feature>
<dbReference type="Proteomes" id="UP000001338">
    <property type="component" value="Unassembled WGS sequence"/>
</dbReference>
<keyword evidence="2" id="KW-0472">Membrane</keyword>
<proteinExistence type="predicted"/>
<name>A0A828Z2V5_9LEPT</name>
<dbReference type="SMART" id="SM00698">
    <property type="entry name" value="MORN"/>
    <property type="match status" value="3"/>
</dbReference>
<gene>
    <name evidence="3" type="ORF">LEP1GSC036_3198</name>
</gene>